<dbReference type="CDD" id="cd07067">
    <property type="entry name" value="HP_PGM_like"/>
    <property type="match status" value="1"/>
</dbReference>
<accession>A0AA41YT03</accession>
<reference evidence="1" key="1">
    <citation type="submission" date="2022-05" db="EMBL/GenBank/DDBJ databases">
        <authorList>
            <person name="Pankratov T."/>
        </authorList>
    </citation>
    <scope>NUCLEOTIDE SEQUENCE</scope>
    <source>
        <strain evidence="1">BP6-180914</strain>
    </source>
</reference>
<name>A0AA41YT03_9HYPH</name>
<dbReference type="EMBL" id="JAMOIM010000001">
    <property type="protein sequence ID" value="MCW6506472.1"/>
    <property type="molecule type" value="Genomic_DNA"/>
</dbReference>
<dbReference type="PANTHER" id="PTHR47623:SF1">
    <property type="entry name" value="OS09G0287300 PROTEIN"/>
    <property type="match status" value="1"/>
</dbReference>
<dbReference type="Gene3D" id="3.40.50.1240">
    <property type="entry name" value="Phosphoglycerate mutase-like"/>
    <property type="match status" value="1"/>
</dbReference>
<dbReference type="InterPro" id="IPR013078">
    <property type="entry name" value="His_Pase_superF_clade-1"/>
</dbReference>
<evidence type="ECO:0000313" key="1">
    <source>
        <dbReference type="EMBL" id="MCW6506472.1"/>
    </source>
</evidence>
<organism evidence="1 2">
    <name type="scientific">Lichenifustis flavocetrariae</name>
    <dbReference type="NCBI Taxonomy" id="2949735"/>
    <lineage>
        <taxon>Bacteria</taxon>
        <taxon>Pseudomonadati</taxon>
        <taxon>Pseudomonadota</taxon>
        <taxon>Alphaproteobacteria</taxon>
        <taxon>Hyphomicrobiales</taxon>
        <taxon>Lichenihabitantaceae</taxon>
        <taxon>Lichenifustis</taxon>
    </lineage>
</organism>
<keyword evidence="2" id="KW-1185">Reference proteome</keyword>
<gene>
    <name evidence="1" type="ORF">M8523_00370</name>
</gene>
<protein>
    <submittedName>
        <fullName evidence="1">Histidine phosphatase family protein</fullName>
    </submittedName>
</protein>
<dbReference type="AlphaFoldDB" id="A0AA41YT03"/>
<dbReference type="PANTHER" id="PTHR47623">
    <property type="entry name" value="OS09G0287300 PROTEIN"/>
    <property type="match status" value="1"/>
</dbReference>
<dbReference type="InterPro" id="IPR029033">
    <property type="entry name" value="His_PPase_superfam"/>
</dbReference>
<sequence>MITLALLRHAKAVAEHPAGDHERALSPAGRRAAVGIGRLLVASLSSPILLLVSDAARTRQTAELAFPAAADQGVTTRLETALYAASAGAILSCLQDVQAEHPTVVIVGHNPGLGDLAQQLAGRGAAPDLARLQSGFPTGGAAIFTFDSSWSEVRPGSGELTATLAPDGIEWPA</sequence>
<evidence type="ECO:0000313" key="2">
    <source>
        <dbReference type="Proteomes" id="UP001165667"/>
    </source>
</evidence>
<comment type="caution">
    <text evidence="1">The sequence shown here is derived from an EMBL/GenBank/DDBJ whole genome shotgun (WGS) entry which is preliminary data.</text>
</comment>
<dbReference type="SUPFAM" id="SSF53254">
    <property type="entry name" value="Phosphoglycerate mutase-like"/>
    <property type="match status" value="1"/>
</dbReference>
<dbReference type="Proteomes" id="UP001165667">
    <property type="component" value="Unassembled WGS sequence"/>
</dbReference>
<proteinExistence type="predicted"/>